<protein>
    <recommendedName>
        <fullName evidence="4">MTH865-like family protein</fullName>
    </recommendedName>
</protein>
<dbReference type="Proteomes" id="UP001074446">
    <property type="component" value="Unassembled WGS sequence"/>
</dbReference>
<dbReference type="EMBL" id="JAPVER010000020">
    <property type="protein sequence ID" value="MCZ3366550.1"/>
    <property type="molecule type" value="Genomic_DNA"/>
</dbReference>
<gene>
    <name evidence="2" type="ORF">O3H35_16775</name>
    <name evidence="1" type="ORF">O3H54_11735</name>
</gene>
<proteinExistence type="predicted"/>
<sequence>MMGIDEELHDRIVNALKGADFPINNYDKLMESFPHGRGGVCRAPGFEITVEDAITSLVEEDFPFNNAEDVAHVVIKRIRRGGIM</sequence>
<dbReference type="EMBL" id="JAPVES010000030">
    <property type="protein sequence ID" value="MCZ3374306.1"/>
    <property type="molecule type" value="Genomic_DNA"/>
</dbReference>
<accession>A0A9E5DMC5</accession>
<keyword evidence="3" id="KW-1185">Reference proteome</keyword>
<organism evidence="1 3">
    <name type="scientific">Methanobacterium veterum</name>
    <dbReference type="NCBI Taxonomy" id="408577"/>
    <lineage>
        <taxon>Archaea</taxon>
        <taxon>Methanobacteriati</taxon>
        <taxon>Methanobacteriota</taxon>
        <taxon>Methanomada group</taxon>
        <taxon>Methanobacteria</taxon>
        <taxon>Methanobacteriales</taxon>
        <taxon>Methanobacteriaceae</taxon>
        <taxon>Methanobacterium</taxon>
    </lineage>
</organism>
<dbReference type="AlphaFoldDB" id="A0A9E5DMC5"/>
<dbReference type="Proteomes" id="UP001068021">
    <property type="component" value="Unassembled WGS sequence"/>
</dbReference>
<evidence type="ECO:0000313" key="3">
    <source>
        <dbReference type="Proteomes" id="UP001068021"/>
    </source>
</evidence>
<evidence type="ECO:0008006" key="4">
    <source>
        <dbReference type="Google" id="ProtNLM"/>
    </source>
</evidence>
<evidence type="ECO:0000313" key="1">
    <source>
        <dbReference type="EMBL" id="MCZ3366550.1"/>
    </source>
</evidence>
<dbReference type="Pfam" id="PF07747">
    <property type="entry name" value="MTH865"/>
    <property type="match status" value="1"/>
</dbReference>
<dbReference type="SUPFAM" id="SSF69025">
    <property type="entry name" value="Hypothetical protein MTH865"/>
    <property type="match status" value="1"/>
</dbReference>
<dbReference type="Gene3D" id="1.10.238.80">
    <property type="entry name" value="MTH865-like"/>
    <property type="match status" value="1"/>
</dbReference>
<dbReference type="InterPro" id="IPR036825">
    <property type="entry name" value="MTH865-like_sf"/>
</dbReference>
<dbReference type="InterPro" id="IPR024093">
    <property type="entry name" value="Uncharacterised_MTH865"/>
</dbReference>
<evidence type="ECO:0000313" key="2">
    <source>
        <dbReference type="EMBL" id="MCZ3374306.1"/>
    </source>
</evidence>
<dbReference type="RefSeq" id="WP_052376061.1">
    <property type="nucleotide sequence ID" value="NZ_JAPVER010000020.1"/>
</dbReference>
<comment type="caution">
    <text evidence="1">The sequence shown here is derived from an EMBL/GenBank/DDBJ whole genome shotgun (WGS) entry which is preliminary data.</text>
</comment>
<reference evidence="1" key="1">
    <citation type="submission" date="2022-12" db="EMBL/GenBank/DDBJ databases">
        <title>Reclassification of two methanogenic archaea species isolated from the Kolyma lowland permafrost.</title>
        <authorList>
            <person name="Trubitsyn V.E."/>
            <person name="Rivkina E.M."/>
            <person name="Shcherbakova V.A."/>
        </authorList>
    </citation>
    <scope>NUCLEOTIDE SEQUENCE</scope>
    <source>
        <strain evidence="1">M2</strain>
        <strain evidence="2">MK4</strain>
    </source>
</reference>
<name>A0A9E5DMC5_9EURY</name>